<feature type="binding site" evidence="8">
    <location>
        <position position="113"/>
    </location>
    <ligand>
        <name>NAD(+)</name>
        <dbReference type="ChEBI" id="CHEBI:57540"/>
    </ligand>
</feature>
<dbReference type="NCBIfam" id="NF005932">
    <property type="entry name" value="PRK07956.1"/>
    <property type="match status" value="1"/>
</dbReference>
<dbReference type="PROSITE" id="PS01055">
    <property type="entry name" value="DNA_LIGASE_N1"/>
    <property type="match status" value="1"/>
</dbReference>
<dbReference type="InterPro" id="IPR033136">
    <property type="entry name" value="DNA_ligase_CS"/>
</dbReference>
<feature type="binding site" evidence="8">
    <location>
        <position position="408"/>
    </location>
    <ligand>
        <name>Zn(2+)</name>
        <dbReference type="ChEBI" id="CHEBI:29105"/>
    </ligand>
</feature>
<feature type="binding site" evidence="8">
    <location>
        <position position="432"/>
    </location>
    <ligand>
        <name>Zn(2+)</name>
        <dbReference type="ChEBI" id="CHEBI:29105"/>
    </ligand>
</feature>
<reference evidence="11 12" key="1">
    <citation type="submission" date="2017-03" db="EMBL/GenBank/DDBJ databases">
        <title>Genome comparison of Photorhabdus luminescens strain 0813-124 phase variants.</title>
        <authorList>
            <person name="Chien C.-C."/>
            <person name="Chen W.-J."/>
            <person name="Shih M.-C."/>
            <person name="Hsieh F.-C."/>
        </authorList>
    </citation>
    <scope>NUCLEOTIDE SEQUENCE [LARGE SCALE GENOMIC DNA]</scope>
    <source>
        <strain evidence="11 12">0813-124 phase II</strain>
    </source>
</reference>
<evidence type="ECO:0000256" key="6">
    <source>
        <dbReference type="ARBA" id="ARBA00022842"/>
    </source>
</evidence>
<evidence type="ECO:0000256" key="1">
    <source>
        <dbReference type="ARBA" id="ARBA00004067"/>
    </source>
</evidence>
<dbReference type="Pfam" id="PF14520">
    <property type="entry name" value="HHH_5"/>
    <property type="match status" value="1"/>
</dbReference>
<dbReference type="HAMAP" id="MF_01588">
    <property type="entry name" value="DNA_ligase_A"/>
    <property type="match status" value="1"/>
</dbReference>
<dbReference type="NCBIfam" id="TIGR00575">
    <property type="entry name" value="dnlj"/>
    <property type="match status" value="1"/>
</dbReference>
<dbReference type="Pfam" id="PF00533">
    <property type="entry name" value="BRCT"/>
    <property type="match status" value="1"/>
</dbReference>
<dbReference type="RefSeq" id="WP_217471187.1">
    <property type="nucleotide sequence ID" value="NZ_CP020335.1"/>
</dbReference>
<feature type="domain" description="BRCT" evidence="10">
    <location>
        <begin position="594"/>
        <end position="672"/>
    </location>
</feature>
<evidence type="ECO:0000256" key="3">
    <source>
        <dbReference type="ARBA" id="ARBA00022723"/>
    </source>
</evidence>
<dbReference type="InterPro" id="IPR013840">
    <property type="entry name" value="DNAligase_N"/>
</dbReference>
<name>A0ABX8LVV7_9GAMM</name>
<feature type="binding site" evidence="8">
    <location>
        <position position="411"/>
    </location>
    <ligand>
        <name>Zn(2+)</name>
        <dbReference type="ChEBI" id="CHEBI:29105"/>
    </ligand>
</feature>
<dbReference type="EC" id="6.5.1.2" evidence="8 9"/>
<feature type="binding site" evidence="8">
    <location>
        <position position="173"/>
    </location>
    <ligand>
        <name>NAD(+)</name>
        <dbReference type="ChEBI" id="CHEBI:57540"/>
    </ligand>
</feature>
<keyword evidence="4 8" id="KW-0227">DNA damage</keyword>
<proteinExistence type="inferred from homology"/>
<dbReference type="InterPro" id="IPR018239">
    <property type="entry name" value="DNA_ligase_AS"/>
</dbReference>
<keyword evidence="6 8" id="KW-0460">Magnesium</keyword>
<evidence type="ECO:0000313" key="12">
    <source>
        <dbReference type="Proteomes" id="UP000693715"/>
    </source>
</evidence>
<dbReference type="Proteomes" id="UP000693715">
    <property type="component" value="Chromosome"/>
</dbReference>
<evidence type="ECO:0000259" key="10">
    <source>
        <dbReference type="PROSITE" id="PS50172"/>
    </source>
</evidence>
<accession>A0ABX8LVV7</accession>
<organism evidence="11 12">
    <name type="scientific">Photorhabdus akhurstii</name>
    <dbReference type="NCBI Taxonomy" id="171438"/>
    <lineage>
        <taxon>Bacteria</taxon>
        <taxon>Pseudomonadati</taxon>
        <taxon>Pseudomonadota</taxon>
        <taxon>Gammaproteobacteria</taxon>
        <taxon>Enterobacterales</taxon>
        <taxon>Morganellaceae</taxon>
        <taxon>Photorhabdus</taxon>
    </lineage>
</organism>
<dbReference type="PROSITE" id="PS50172">
    <property type="entry name" value="BRCT"/>
    <property type="match status" value="1"/>
</dbReference>
<dbReference type="Pfam" id="PF03119">
    <property type="entry name" value="DNA_ligase_ZBD"/>
    <property type="match status" value="1"/>
</dbReference>
<feature type="binding site" evidence="8">
    <location>
        <begin position="81"/>
        <end position="82"/>
    </location>
    <ligand>
        <name>NAD(+)</name>
        <dbReference type="ChEBI" id="CHEBI:57540"/>
    </ligand>
</feature>
<feature type="binding site" evidence="8">
    <location>
        <begin position="32"/>
        <end position="36"/>
    </location>
    <ligand>
        <name>NAD(+)</name>
        <dbReference type="ChEBI" id="CHEBI:57540"/>
    </ligand>
</feature>
<keyword evidence="2 8" id="KW-0235">DNA replication</keyword>
<dbReference type="PANTHER" id="PTHR23389">
    <property type="entry name" value="CHROMOSOME TRANSMISSION FIDELITY FACTOR 18"/>
    <property type="match status" value="1"/>
</dbReference>
<feature type="binding site" evidence="8">
    <location>
        <position position="290"/>
    </location>
    <ligand>
        <name>NAD(+)</name>
        <dbReference type="ChEBI" id="CHEBI:57540"/>
    </ligand>
</feature>
<dbReference type="CDD" id="cd00114">
    <property type="entry name" value="LIGANc"/>
    <property type="match status" value="1"/>
</dbReference>
<dbReference type="SMART" id="SM00278">
    <property type="entry name" value="HhH1"/>
    <property type="match status" value="4"/>
</dbReference>
<keyword evidence="12" id="KW-1185">Reference proteome</keyword>
<dbReference type="SMART" id="SM00532">
    <property type="entry name" value="LIGANc"/>
    <property type="match status" value="1"/>
</dbReference>
<dbReference type="CDD" id="cd17748">
    <property type="entry name" value="BRCT_DNA_ligase_like"/>
    <property type="match status" value="1"/>
</dbReference>
<gene>
    <name evidence="8 11" type="primary">ligA</name>
    <name evidence="11" type="ORF">B0X70_07105</name>
</gene>
<feature type="binding site" evidence="8">
    <location>
        <position position="314"/>
    </location>
    <ligand>
        <name>NAD(+)</name>
        <dbReference type="ChEBI" id="CHEBI:57540"/>
    </ligand>
</feature>
<dbReference type="Pfam" id="PF12826">
    <property type="entry name" value="HHH_2"/>
    <property type="match status" value="1"/>
</dbReference>
<keyword evidence="5 8" id="KW-0862">Zinc</keyword>
<comment type="function">
    <text evidence="1 8">DNA ligase that catalyzes the formation of phosphodiester linkages between 5'-phosphoryl and 3'-hydroxyl groups in double-stranded DNA using NAD as a coenzyme and as the energy source for the reaction. It is essential for DNA replication and repair of damaged DNA.</text>
</comment>
<keyword evidence="8" id="KW-0464">Manganese</keyword>
<dbReference type="PANTHER" id="PTHR23389:SF9">
    <property type="entry name" value="DNA LIGASE"/>
    <property type="match status" value="1"/>
</dbReference>
<evidence type="ECO:0000256" key="4">
    <source>
        <dbReference type="ARBA" id="ARBA00022763"/>
    </source>
</evidence>
<dbReference type="EMBL" id="CP020335">
    <property type="protein sequence ID" value="QXF32943.1"/>
    <property type="molecule type" value="Genomic_DNA"/>
</dbReference>
<keyword evidence="8 9" id="KW-0520">NAD</keyword>
<keyword evidence="8 9" id="KW-0436">Ligase</keyword>
<evidence type="ECO:0000256" key="2">
    <source>
        <dbReference type="ARBA" id="ARBA00022705"/>
    </source>
</evidence>
<comment type="cofactor">
    <cofactor evidence="8">
        <name>Mg(2+)</name>
        <dbReference type="ChEBI" id="CHEBI:18420"/>
    </cofactor>
    <cofactor evidence="8">
        <name>Mn(2+)</name>
        <dbReference type="ChEBI" id="CHEBI:29035"/>
    </cofactor>
</comment>
<dbReference type="GO" id="GO:0016874">
    <property type="term" value="F:ligase activity"/>
    <property type="evidence" value="ECO:0007669"/>
    <property type="project" value="UniProtKB-KW"/>
</dbReference>
<comment type="similarity">
    <text evidence="8">Belongs to the NAD-dependent DNA ligase family. LigA subfamily.</text>
</comment>
<dbReference type="InterPro" id="IPR001679">
    <property type="entry name" value="DNA_ligase"/>
</dbReference>
<dbReference type="InterPro" id="IPR003583">
    <property type="entry name" value="Hlx-hairpin-Hlx_DNA-bd_motif"/>
</dbReference>
<keyword evidence="7 8" id="KW-0234">DNA repair</keyword>
<protein>
    <recommendedName>
        <fullName evidence="8 9">DNA ligase</fullName>
        <ecNumber evidence="8 9">6.5.1.2</ecNumber>
    </recommendedName>
    <alternativeName>
        <fullName evidence="8">Polydeoxyribonucleotide synthase [NAD(+)]</fullName>
    </alternativeName>
</protein>
<dbReference type="Pfam" id="PF22745">
    <property type="entry name" value="Nlig-Ia"/>
    <property type="match status" value="1"/>
</dbReference>
<dbReference type="InterPro" id="IPR013839">
    <property type="entry name" value="DNAligase_adenylation"/>
</dbReference>
<sequence length="672" mass="74203">MKSTAQQIEKLRTTLRHHEYLYHVMDAPEIPDAEYDRLMQELKDLEEQYPELITSDSPTQRVGAAPLTAFEQVRHEIPMLSLDNVFDEESYLAFDKRVRDRLKETQDLVVCCELKLDGLAVSLLYEHGELVRAATRGDGTTGENITSNIRTICAIPLRLFGENIPARIEIRGEVFMPQKGFEKLNEEARRTGAKVFANPRNAAAGSLRQLDPRITAKRPLAFFCYGVGVLEGGELPASHYERLIQFKKWGLPVSDKVKVCTDSQQVIDFYHDIVNQRSALGFDIDGVVVKVNSLELQETLGFVARAPRWATAFKFPAQEQMTIVRDVEFQVGRTGAITPVARLEPVLVSGVTVSNATLHNADEIERLGLRIGDTVIIRRAGDVIPQVVGVLEERRPQDSNEVVFPEHCPVCGADIERIEGEAVARCTGGLVCGAQRKEALRHFVSRRAMDVDGMGEKIIDQLVDKEYVETPADLFRLTAGKLTGLDRMGPKSAQNVVDALEKAKATTFARFLYALGIREVGEATAANLAAHFGELDKLRSADEEALKEVQDVGEVVAKHVVNFFNEPHNQAVIDDLIDNIGIDWEPVVVTKAEKIDSPFSGKTVVLTGSLHQLSRDEAKAKLVALGAKVTGSVSKKTDLVIAGEAAGSKLAKANELNIPVIDEEEMIRLLGE</sequence>
<dbReference type="InterPro" id="IPR041663">
    <property type="entry name" value="DisA/LigA_HHH"/>
</dbReference>
<dbReference type="SMART" id="SM00292">
    <property type="entry name" value="BRCT"/>
    <property type="match status" value="1"/>
</dbReference>
<evidence type="ECO:0000256" key="5">
    <source>
        <dbReference type="ARBA" id="ARBA00022833"/>
    </source>
</evidence>
<keyword evidence="3 8" id="KW-0479">Metal-binding</keyword>
<dbReference type="Pfam" id="PF01653">
    <property type="entry name" value="DNA_ligase_aden"/>
    <property type="match status" value="1"/>
</dbReference>
<dbReference type="InterPro" id="IPR004150">
    <property type="entry name" value="NAD_DNA_ligase_OB"/>
</dbReference>
<feature type="active site" description="N6-AMP-lysine intermediate" evidence="8">
    <location>
        <position position="115"/>
    </location>
</feature>
<dbReference type="InterPro" id="IPR001357">
    <property type="entry name" value="BRCT_dom"/>
</dbReference>
<evidence type="ECO:0000256" key="7">
    <source>
        <dbReference type="ARBA" id="ARBA00023204"/>
    </source>
</evidence>
<dbReference type="InterPro" id="IPR004149">
    <property type="entry name" value="Znf_DNAligase_C4"/>
</dbReference>
<comment type="catalytic activity">
    <reaction evidence="8 9">
        <text>NAD(+) + (deoxyribonucleotide)n-3'-hydroxyl + 5'-phospho-(deoxyribonucleotide)m = (deoxyribonucleotide)n+m + AMP + beta-nicotinamide D-nucleotide.</text>
        <dbReference type="EC" id="6.5.1.2"/>
    </reaction>
</comment>
<dbReference type="PIRSF" id="PIRSF001604">
    <property type="entry name" value="LigA"/>
    <property type="match status" value="1"/>
</dbReference>
<comment type="caution">
    <text evidence="8">Lacks conserved residue(s) required for the propagation of feature annotation.</text>
</comment>
<evidence type="ECO:0000256" key="8">
    <source>
        <dbReference type="HAMAP-Rule" id="MF_01588"/>
    </source>
</evidence>
<dbReference type="Pfam" id="PF03120">
    <property type="entry name" value="OB_DNA_ligase"/>
    <property type="match status" value="1"/>
</dbReference>
<dbReference type="PROSITE" id="PS01056">
    <property type="entry name" value="DNA_LIGASE_N2"/>
    <property type="match status" value="1"/>
</dbReference>
<evidence type="ECO:0000256" key="9">
    <source>
        <dbReference type="RuleBase" id="RU000618"/>
    </source>
</evidence>
<evidence type="ECO:0000313" key="11">
    <source>
        <dbReference type="EMBL" id="QXF32943.1"/>
    </source>
</evidence>
<feature type="binding site" evidence="8">
    <location>
        <position position="136"/>
    </location>
    <ligand>
        <name>NAD(+)</name>
        <dbReference type="ChEBI" id="CHEBI:57540"/>
    </ligand>
</feature>